<gene>
    <name evidence="2" type="primary">cutC</name>
    <name evidence="3" type="ORF">H7E68_11085</name>
</gene>
<dbReference type="AlphaFoldDB" id="A0A7X0SGT4"/>
<comment type="subcellular location">
    <subcellularLocation>
        <location evidence="2">Cytoplasm</location>
    </subcellularLocation>
</comment>
<dbReference type="Proteomes" id="UP000585258">
    <property type="component" value="Unassembled WGS sequence"/>
</dbReference>
<dbReference type="HAMAP" id="MF_00795">
    <property type="entry name" value="CutC"/>
    <property type="match status" value="1"/>
</dbReference>
<dbReference type="GO" id="GO:0005737">
    <property type="term" value="C:cytoplasm"/>
    <property type="evidence" value="ECO:0007669"/>
    <property type="project" value="UniProtKB-SubCell"/>
</dbReference>
<dbReference type="PANTHER" id="PTHR12598">
    <property type="entry name" value="COPPER HOMEOSTASIS PROTEIN CUTC"/>
    <property type="match status" value="1"/>
</dbReference>
<dbReference type="EMBL" id="JACKWY010000006">
    <property type="protein sequence ID" value="MBB6715271.1"/>
    <property type="molecule type" value="Genomic_DNA"/>
</dbReference>
<sequence>MILEACVGTYMEVVKAVNNGANRIELCGNLGEGGTTPSYGIIKKTIETINLPINIIIRPRGGNFIYNKEEKEIMFTDIEMCKSLGASGLVIGSLTYDKKVDVEFISKAKVLAGGLNTTFHMAFDEIENKKEAIDILVDLKIDRILTKGGAVSALENLESLKELIGYADNRIILIPGAGINENNRDMVIEVTGAKEIHGTKIVGNLK</sequence>
<name>A0A7X0SGT4_9CLOT</name>
<dbReference type="InterPro" id="IPR005627">
    <property type="entry name" value="CutC-like"/>
</dbReference>
<accession>A0A7X0SGT4</accession>
<proteinExistence type="inferred from homology"/>
<dbReference type="RefSeq" id="WP_185164601.1">
    <property type="nucleotide sequence ID" value="NZ_JACKWY010000006.1"/>
</dbReference>
<comment type="caution">
    <text evidence="2">Once thought to be involved in copper homeostasis, experiments in E.coli have shown this is not the case.</text>
</comment>
<dbReference type="SUPFAM" id="SSF110395">
    <property type="entry name" value="CutC-like"/>
    <property type="match status" value="1"/>
</dbReference>
<organism evidence="3 4">
    <name type="scientific">Clostridium gasigenes</name>
    <dbReference type="NCBI Taxonomy" id="94869"/>
    <lineage>
        <taxon>Bacteria</taxon>
        <taxon>Bacillati</taxon>
        <taxon>Bacillota</taxon>
        <taxon>Clostridia</taxon>
        <taxon>Eubacteriales</taxon>
        <taxon>Clostridiaceae</taxon>
        <taxon>Clostridium</taxon>
    </lineage>
</organism>
<dbReference type="Gene3D" id="3.20.20.380">
    <property type="entry name" value="Copper homeostasis (CutC) domain"/>
    <property type="match status" value="1"/>
</dbReference>
<dbReference type="PANTHER" id="PTHR12598:SF0">
    <property type="entry name" value="COPPER HOMEOSTASIS PROTEIN CUTC HOMOLOG"/>
    <property type="match status" value="1"/>
</dbReference>
<evidence type="ECO:0000256" key="2">
    <source>
        <dbReference type="HAMAP-Rule" id="MF_00795"/>
    </source>
</evidence>
<comment type="caution">
    <text evidence="3">The sequence shown here is derived from an EMBL/GenBank/DDBJ whole genome shotgun (WGS) entry which is preliminary data.</text>
</comment>
<comment type="similarity">
    <text evidence="1 2">Belongs to the CutC family.</text>
</comment>
<dbReference type="InterPro" id="IPR036822">
    <property type="entry name" value="CutC-like_dom_sf"/>
</dbReference>
<keyword evidence="2" id="KW-0963">Cytoplasm</keyword>
<evidence type="ECO:0000256" key="1">
    <source>
        <dbReference type="ARBA" id="ARBA00007768"/>
    </source>
</evidence>
<evidence type="ECO:0000313" key="3">
    <source>
        <dbReference type="EMBL" id="MBB6715271.1"/>
    </source>
</evidence>
<dbReference type="Pfam" id="PF03932">
    <property type="entry name" value="CutC"/>
    <property type="match status" value="1"/>
</dbReference>
<dbReference type="GO" id="GO:0005507">
    <property type="term" value="F:copper ion binding"/>
    <property type="evidence" value="ECO:0007669"/>
    <property type="project" value="TreeGrafter"/>
</dbReference>
<protein>
    <recommendedName>
        <fullName evidence="2">PF03932 family protein CutC</fullName>
    </recommendedName>
</protein>
<reference evidence="3 4" key="1">
    <citation type="submission" date="2020-08" db="EMBL/GenBank/DDBJ databases">
        <title>Clostridia isolated from Swiss meat.</title>
        <authorList>
            <person name="Wambui J."/>
            <person name="Stevens M.J.A."/>
            <person name="Stephan R."/>
        </authorList>
    </citation>
    <scope>NUCLEOTIDE SEQUENCE [LARGE SCALE GENOMIC DNA]</scope>
    <source>
        <strain evidence="3 4">CM001</strain>
    </source>
</reference>
<evidence type="ECO:0000313" key="4">
    <source>
        <dbReference type="Proteomes" id="UP000585258"/>
    </source>
</evidence>